<evidence type="ECO:0000313" key="3">
    <source>
        <dbReference type="Proteomes" id="UP000729701"/>
    </source>
</evidence>
<dbReference type="Proteomes" id="UP000729701">
    <property type="component" value="Unassembled WGS sequence"/>
</dbReference>
<reference evidence="2" key="1">
    <citation type="submission" date="2021-05" db="EMBL/GenBank/DDBJ databases">
        <authorList>
            <person name="Pietrasiak N."/>
            <person name="Ward R."/>
            <person name="Stajich J.E."/>
            <person name="Kurbessoian T."/>
        </authorList>
    </citation>
    <scope>NUCLEOTIDE SEQUENCE</scope>
    <source>
        <strain evidence="2">GSE-NOS-MK-12-04C</strain>
    </source>
</reference>
<gene>
    <name evidence="2" type="ORF">KME60_04620</name>
</gene>
<feature type="region of interest" description="Disordered" evidence="1">
    <location>
        <begin position="70"/>
        <end position="91"/>
    </location>
</feature>
<reference evidence="2" key="2">
    <citation type="journal article" date="2022" name="Microbiol. Resour. Announc.">
        <title>Metagenome Sequencing to Explore Phylogenomics of Terrestrial Cyanobacteria.</title>
        <authorList>
            <person name="Ward R.D."/>
            <person name="Stajich J.E."/>
            <person name="Johansen J.R."/>
            <person name="Huntemann M."/>
            <person name="Clum A."/>
            <person name="Foster B."/>
            <person name="Foster B."/>
            <person name="Roux S."/>
            <person name="Palaniappan K."/>
            <person name="Varghese N."/>
            <person name="Mukherjee S."/>
            <person name="Reddy T.B.K."/>
            <person name="Daum C."/>
            <person name="Copeland A."/>
            <person name="Chen I.A."/>
            <person name="Ivanova N.N."/>
            <person name="Kyrpides N.C."/>
            <person name="Shapiro N."/>
            <person name="Eloe-Fadrosh E.A."/>
            <person name="Pietrasiak N."/>
        </authorList>
    </citation>
    <scope>NUCLEOTIDE SEQUENCE</scope>
    <source>
        <strain evidence="2">GSE-NOS-MK-12-04C</strain>
    </source>
</reference>
<protein>
    <submittedName>
        <fullName evidence="2">Uncharacterized protein</fullName>
    </submittedName>
</protein>
<dbReference type="EMBL" id="JAHHGZ010000004">
    <property type="protein sequence ID" value="MBW4666729.1"/>
    <property type="molecule type" value="Genomic_DNA"/>
</dbReference>
<sequence>MNVSTTTVSKLRRAEFLPEINEKRYIQIYNAINELCDINGTPNRKIMPFDLIEFCPNEVRDLDLDFQNVSGNARKKTHSSGEKKSANEIAA</sequence>
<dbReference type="AlphaFoldDB" id="A0A951QI46"/>
<evidence type="ECO:0000256" key="1">
    <source>
        <dbReference type="SAM" id="MobiDB-lite"/>
    </source>
</evidence>
<evidence type="ECO:0000313" key="2">
    <source>
        <dbReference type="EMBL" id="MBW4666729.1"/>
    </source>
</evidence>
<proteinExistence type="predicted"/>
<feature type="compositionally biased region" description="Basic and acidic residues" evidence="1">
    <location>
        <begin position="79"/>
        <end position="91"/>
    </location>
</feature>
<comment type="caution">
    <text evidence="2">The sequence shown here is derived from an EMBL/GenBank/DDBJ whole genome shotgun (WGS) entry which is preliminary data.</text>
</comment>
<name>A0A951QI46_9CYAN</name>
<organism evidence="2 3">
    <name type="scientific">Cyanomargarita calcarea GSE-NOS-MK-12-04C</name>
    <dbReference type="NCBI Taxonomy" id="2839659"/>
    <lineage>
        <taxon>Bacteria</taxon>
        <taxon>Bacillati</taxon>
        <taxon>Cyanobacteriota</taxon>
        <taxon>Cyanophyceae</taxon>
        <taxon>Nostocales</taxon>
        <taxon>Cyanomargaritaceae</taxon>
        <taxon>Cyanomargarita</taxon>
    </lineage>
</organism>
<accession>A0A951QI46</accession>